<reference evidence="1 2" key="1">
    <citation type="journal article" date="2019" name="Appl. Environ. Microbiol.">
        <title>Environmental Evidence and Genomic Insight of Iron-oxidizing Bacteria Preference Towards More Corrosion Resistant Stainless Steel at Higher Salinities.</title>
        <authorList>
            <person name="Garrison C.E."/>
            <person name="Price K.A."/>
            <person name="Field E.K."/>
        </authorList>
    </citation>
    <scope>NUCLEOTIDE SEQUENCE [LARGE SCALE GENOMIC DNA]</scope>
    <source>
        <strain evidence="1 2">P3</strain>
    </source>
</reference>
<dbReference type="EMBL" id="VBRY01000009">
    <property type="protein sequence ID" value="TLS66511.1"/>
    <property type="molecule type" value="Genomic_DNA"/>
</dbReference>
<dbReference type="AlphaFoldDB" id="A0A5R9GIG1"/>
<proteinExistence type="predicted"/>
<sequence length="61" mass="6679">MSGWGCPHEQEGACQRVPGKACDPGMKGCTLFGRFTFSSADKNISRRLQKNETAAEKESKD</sequence>
<protein>
    <submittedName>
        <fullName evidence="1">Uncharacterized protein</fullName>
    </submittedName>
</protein>
<organism evidence="1 2">
    <name type="scientific">Mariprofundus erugo</name>
    <dbReference type="NCBI Taxonomy" id="2528639"/>
    <lineage>
        <taxon>Bacteria</taxon>
        <taxon>Pseudomonadati</taxon>
        <taxon>Pseudomonadota</taxon>
        <taxon>Candidatius Mariprofundia</taxon>
        <taxon>Mariprofundales</taxon>
        <taxon>Mariprofundaceae</taxon>
        <taxon>Mariprofundus</taxon>
    </lineage>
</organism>
<gene>
    <name evidence="1" type="ORF">FEF65_10115</name>
</gene>
<evidence type="ECO:0000313" key="2">
    <source>
        <dbReference type="Proteomes" id="UP000306585"/>
    </source>
</evidence>
<dbReference type="Proteomes" id="UP000306585">
    <property type="component" value="Unassembled WGS sequence"/>
</dbReference>
<accession>A0A5R9GIG1</accession>
<dbReference type="OrthoDB" id="9807633at2"/>
<name>A0A5R9GIG1_9PROT</name>
<keyword evidence="2" id="KW-1185">Reference proteome</keyword>
<comment type="caution">
    <text evidence="1">The sequence shown here is derived from an EMBL/GenBank/DDBJ whole genome shotgun (WGS) entry which is preliminary data.</text>
</comment>
<evidence type="ECO:0000313" key="1">
    <source>
        <dbReference type="EMBL" id="TLS66511.1"/>
    </source>
</evidence>